<name>A0A923H9F9_9FLAO</name>
<evidence type="ECO:0000313" key="2">
    <source>
        <dbReference type="EMBL" id="MBC3759160.1"/>
    </source>
</evidence>
<comment type="caution">
    <text evidence="2">The sequence shown here is derived from an EMBL/GenBank/DDBJ whole genome shotgun (WGS) entry which is preliminary data.</text>
</comment>
<dbReference type="AlphaFoldDB" id="A0A923H9F9"/>
<feature type="signal peptide" evidence="1">
    <location>
        <begin position="1"/>
        <end position="23"/>
    </location>
</feature>
<organism evidence="2 3">
    <name type="scientific">Hyunsoonleella aquatilis</name>
    <dbReference type="NCBI Taxonomy" id="2762758"/>
    <lineage>
        <taxon>Bacteria</taxon>
        <taxon>Pseudomonadati</taxon>
        <taxon>Bacteroidota</taxon>
        <taxon>Flavobacteriia</taxon>
        <taxon>Flavobacteriales</taxon>
        <taxon>Flavobacteriaceae</taxon>
    </lineage>
</organism>
<dbReference type="Proteomes" id="UP000656244">
    <property type="component" value="Unassembled WGS sequence"/>
</dbReference>
<dbReference type="EMBL" id="JACNMF010000004">
    <property type="protein sequence ID" value="MBC3759160.1"/>
    <property type="molecule type" value="Genomic_DNA"/>
</dbReference>
<reference evidence="2" key="1">
    <citation type="submission" date="2020-08" db="EMBL/GenBank/DDBJ databases">
        <title>Hyunsoonleella sp. strain SJ7 genome sequencing and assembly.</title>
        <authorList>
            <person name="Kim I."/>
        </authorList>
    </citation>
    <scope>NUCLEOTIDE SEQUENCE</scope>
    <source>
        <strain evidence="2">SJ7</strain>
    </source>
</reference>
<keyword evidence="1" id="KW-0732">Signal</keyword>
<accession>A0A923H9F9</accession>
<protein>
    <submittedName>
        <fullName evidence="2">Uncharacterized protein</fullName>
    </submittedName>
</protein>
<keyword evidence="3" id="KW-1185">Reference proteome</keyword>
<gene>
    <name evidence="2" type="ORF">H7U19_12135</name>
</gene>
<proteinExistence type="predicted"/>
<evidence type="ECO:0000313" key="3">
    <source>
        <dbReference type="Proteomes" id="UP000656244"/>
    </source>
</evidence>
<dbReference type="PROSITE" id="PS51257">
    <property type="entry name" value="PROKAR_LIPOPROTEIN"/>
    <property type="match status" value="1"/>
</dbReference>
<feature type="chain" id="PRO_5036826334" evidence="1">
    <location>
        <begin position="24"/>
        <end position="73"/>
    </location>
</feature>
<evidence type="ECO:0000256" key="1">
    <source>
        <dbReference type="SAM" id="SignalP"/>
    </source>
</evidence>
<dbReference type="RefSeq" id="WP_186562754.1">
    <property type="nucleotide sequence ID" value="NZ_JACNMF010000004.1"/>
</dbReference>
<sequence>MKTSFKITLIFICVILTACSTEADRIIGVEISGTITLNGTYMKDDNHTEGPKFVNIEDSSKRLITYTDKEIEM</sequence>